<dbReference type="InParanoid" id="K4AHN6"/>
<name>K4AHN6_SETIT</name>
<evidence type="ECO:0000313" key="2">
    <source>
        <dbReference type="Proteomes" id="UP000004995"/>
    </source>
</evidence>
<dbReference type="Gramene" id="KQK91768">
    <property type="protein sequence ID" value="KQK91768"/>
    <property type="gene ID" value="SETIT_038393mg"/>
</dbReference>
<evidence type="ECO:0000313" key="1">
    <source>
        <dbReference type="EnsemblPlants" id="KQK91768"/>
    </source>
</evidence>
<dbReference type="EnsemblPlants" id="KQK91768">
    <property type="protein sequence ID" value="KQK91768"/>
    <property type="gene ID" value="SETIT_038393mg"/>
</dbReference>
<dbReference type="EMBL" id="AGNK02006063">
    <property type="status" value="NOT_ANNOTATED_CDS"/>
    <property type="molecule type" value="Genomic_DNA"/>
</dbReference>
<protein>
    <submittedName>
        <fullName evidence="1">Uncharacterized protein</fullName>
    </submittedName>
</protein>
<proteinExistence type="predicted"/>
<dbReference type="HOGENOM" id="CLU_2798815_0_0_1"/>
<keyword evidence="2" id="KW-1185">Reference proteome</keyword>
<reference evidence="2" key="1">
    <citation type="journal article" date="2012" name="Nat. Biotechnol.">
        <title>Reference genome sequence of the model plant Setaria.</title>
        <authorList>
            <person name="Bennetzen J.L."/>
            <person name="Schmutz J."/>
            <person name="Wang H."/>
            <person name="Percifield R."/>
            <person name="Hawkins J."/>
            <person name="Pontaroli A.C."/>
            <person name="Estep M."/>
            <person name="Feng L."/>
            <person name="Vaughn J.N."/>
            <person name="Grimwood J."/>
            <person name="Jenkins J."/>
            <person name="Barry K."/>
            <person name="Lindquist E."/>
            <person name="Hellsten U."/>
            <person name="Deshpande S."/>
            <person name="Wang X."/>
            <person name="Wu X."/>
            <person name="Mitros T."/>
            <person name="Triplett J."/>
            <person name="Yang X."/>
            <person name="Ye C.Y."/>
            <person name="Mauro-Herrera M."/>
            <person name="Wang L."/>
            <person name="Li P."/>
            <person name="Sharma M."/>
            <person name="Sharma R."/>
            <person name="Ronald P.C."/>
            <person name="Panaud O."/>
            <person name="Kellogg E.A."/>
            <person name="Brutnell T.P."/>
            <person name="Doust A.N."/>
            <person name="Tuskan G.A."/>
            <person name="Rokhsar D."/>
            <person name="Devos K.M."/>
        </authorList>
    </citation>
    <scope>NUCLEOTIDE SEQUENCE [LARGE SCALE GENOMIC DNA]</scope>
    <source>
        <strain evidence="2">cv. Yugu1</strain>
    </source>
</reference>
<dbReference type="AlphaFoldDB" id="K4AHN6"/>
<dbReference type="Proteomes" id="UP000004995">
    <property type="component" value="Unassembled WGS sequence"/>
</dbReference>
<sequence>MISQHSTCWGCSSPSSLPCCWPAADEVHTSPTQALHRRLPLLLRRGDTFKPPQGREDHLLRCAEVNRR</sequence>
<organism evidence="1 2">
    <name type="scientific">Setaria italica</name>
    <name type="common">Foxtail millet</name>
    <name type="synonym">Panicum italicum</name>
    <dbReference type="NCBI Taxonomy" id="4555"/>
    <lineage>
        <taxon>Eukaryota</taxon>
        <taxon>Viridiplantae</taxon>
        <taxon>Streptophyta</taxon>
        <taxon>Embryophyta</taxon>
        <taxon>Tracheophyta</taxon>
        <taxon>Spermatophyta</taxon>
        <taxon>Magnoliopsida</taxon>
        <taxon>Liliopsida</taxon>
        <taxon>Poales</taxon>
        <taxon>Poaceae</taxon>
        <taxon>PACMAD clade</taxon>
        <taxon>Panicoideae</taxon>
        <taxon>Panicodae</taxon>
        <taxon>Paniceae</taxon>
        <taxon>Cenchrinae</taxon>
        <taxon>Setaria</taxon>
    </lineage>
</organism>
<reference evidence="1" key="2">
    <citation type="submission" date="2018-08" db="UniProtKB">
        <authorList>
            <consortium name="EnsemblPlants"/>
        </authorList>
    </citation>
    <scope>IDENTIFICATION</scope>
    <source>
        <strain evidence="1">Yugu1</strain>
    </source>
</reference>
<accession>K4AHN6</accession>
<dbReference type="OMA" id="CCWPAAD"/>